<keyword evidence="4" id="KW-0804">Transcription</keyword>
<dbReference type="CDD" id="cd08472">
    <property type="entry name" value="PBP2_CrgA_like_3"/>
    <property type="match status" value="1"/>
</dbReference>
<evidence type="ECO:0000313" key="6">
    <source>
        <dbReference type="EMBL" id="TDR40084.1"/>
    </source>
</evidence>
<name>A0A4V6PYA5_9GAMM</name>
<dbReference type="Proteomes" id="UP000295293">
    <property type="component" value="Unassembled WGS sequence"/>
</dbReference>
<proteinExistence type="inferred from homology"/>
<accession>A0A4V6PYA5</accession>
<reference evidence="6 7" key="1">
    <citation type="submission" date="2019-03" db="EMBL/GenBank/DDBJ databases">
        <title>Genomic Encyclopedia of Type Strains, Phase IV (KMG-IV): sequencing the most valuable type-strain genomes for metagenomic binning, comparative biology and taxonomic classification.</title>
        <authorList>
            <person name="Goeker M."/>
        </authorList>
    </citation>
    <scope>NUCLEOTIDE SEQUENCE [LARGE SCALE GENOMIC DNA]</scope>
    <source>
        <strain evidence="6 7">DSM 21667</strain>
    </source>
</reference>
<dbReference type="InterPro" id="IPR058163">
    <property type="entry name" value="LysR-type_TF_proteobact-type"/>
</dbReference>
<dbReference type="OrthoDB" id="9810065at2"/>
<dbReference type="Gene3D" id="1.10.10.10">
    <property type="entry name" value="Winged helix-like DNA-binding domain superfamily/Winged helix DNA-binding domain"/>
    <property type="match status" value="1"/>
</dbReference>
<evidence type="ECO:0000313" key="7">
    <source>
        <dbReference type="Proteomes" id="UP000295293"/>
    </source>
</evidence>
<dbReference type="GO" id="GO:0043565">
    <property type="term" value="F:sequence-specific DNA binding"/>
    <property type="evidence" value="ECO:0007669"/>
    <property type="project" value="TreeGrafter"/>
</dbReference>
<dbReference type="GO" id="GO:0006351">
    <property type="term" value="P:DNA-templated transcription"/>
    <property type="evidence" value="ECO:0007669"/>
    <property type="project" value="TreeGrafter"/>
</dbReference>
<dbReference type="RefSeq" id="WP_133820571.1">
    <property type="nucleotide sequence ID" value="NZ_SNZH01000014.1"/>
</dbReference>
<dbReference type="SUPFAM" id="SSF53850">
    <property type="entry name" value="Periplasmic binding protein-like II"/>
    <property type="match status" value="1"/>
</dbReference>
<evidence type="ECO:0000259" key="5">
    <source>
        <dbReference type="PROSITE" id="PS50931"/>
    </source>
</evidence>
<keyword evidence="2" id="KW-0805">Transcription regulation</keyword>
<comment type="caution">
    <text evidence="6">The sequence shown here is derived from an EMBL/GenBank/DDBJ whole genome shotgun (WGS) entry which is preliminary data.</text>
</comment>
<feature type="domain" description="HTH lysR-type" evidence="5">
    <location>
        <begin position="1"/>
        <end position="59"/>
    </location>
</feature>
<dbReference type="GO" id="GO:0003700">
    <property type="term" value="F:DNA-binding transcription factor activity"/>
    <property type="evidence" value="ECO:0007669"/>
    <property type="project" value="InterPro"/>
</dbReference>
<dbReference type="InterPro" id="IPR000847">
    <property type="entry name" value="LysR_HTH_N"/>
</dbReference>
<dbReference type="PANTHER" id="PTHR30537:SF72">
    <property type="entry name" value="LYSR FAMILY TRANSCRIPTIONAL REGULATOR"/>
    <property type="match status" value="1"/>
</dbReference>
<dbReference type="Pfam" id="PF03466">
    <property type="entry name" value="LysR_substrate"/>
    <property type="match status" value="1"/>
</dbReference>
<evidence type="ECO:0000256" key="3">
    <source>
        <dbReference type="ARBA" id="ARBA00023125"/>
    </source>
</evidence>
<dbReference type="InterPro" id="IPR036390">
    <property type="entry name" value="WH_DNA-bd_sf"/>
</dbReference>
<dbReference type="Gene3D" id="3.40.190.290">
    <property type="match status" value="1"/>
</dbReference>
<gene>
    <name evidence="6" type="ORF">DFR29_114136</name>
</gene>
<dbReference type="FunFam" id="1.10.10.10:FF:000001">
    <property type="entry name" value="LysR family transcriptional regulator"/>
    <property type="match status" value="1"/>
</dbReference>
<organism evidence="6 7">
    <name type="scientific">Tahibacter aquaticus</name>
    <dbReference type="NCBI Taxonomy" id="520092"/>
    <lineage>
        <taxon>Bacteria</taxon>
        <taxon>Pseudomonadati</taxon>
        <taxon>Pseudomonadota</taxon>
        <taxon>Gammaproteobacteria</taxon>
        <taxon>Lysobacterales</taxon>
        <taxon>Rhodanobacteraceae</taxon>
        <taxon>Tahibacter</taxon>
    </lineage>
</organism>
<keyword evidence="3" id="KW-0238">DNA-binding</keyword>
<dbReference type="FunFam" id="3.40.190.290:FF:000001">
    <property type="entry name" value="Transcriptional regulator, LysR family"/>
    <property type="match status" value="1"/>
</dbReference>
<keyword evidence="7" id="KW-1185">Reference proteome</keyword>
<dbReference type="AlphaFoldDB" id="A0A4V6PYA5"/>
<dbReference type="SUPFAM" id="SSF46785">
    <property type="entry name" value="Winged helix' DNA-binding domain"/>
    <property type="match status" value="1"/>
</dbReference>
<protein>
    <submittedName>
        <fullName evidence="6">LysR family transcriptional regulator</fullName>
    </submittedName>
</protein>
<sequence length="301" mass="33508">MNLFDAVQIFLRVAELSSFTQAADRLGLPKASVSTAVQQLEARLGTRLLQRTTRRVQLTQDGQAYYERAQDLLADVDELQSMFQLGESAYTGRLRVDMSIGLASSIVMPRLPGFLATHPGLSVELSSTDRRVDLVREGFDCVVRVGTLADSSLVARPLGRFRIVSVASRAYLETHGRPQRLEDLARHQLIGYANVLGARPEPFEYVDAQGQVHTLDMPVSLVVNNSEAYRAACLAGLGLIQAPDVGMRTLLAKGELVEVLPQWRAEPMPVSILYAHRRHLPRRVQVFMNWLAETIAPYLMR</sequence>
<dbReference type="InterPro" id="IPR036388">
    <property type="entry name" value="WH-like_DNA-bd_sf"/>
</dbReference>
<evidence type="ECO:0000256" key="4">
    <source>
        <dbReference type="ARBA" id="ARBA00023163"/>
    </source>
</evidence>
<evidence type="ECO:0000256" key="1">
    <source>
        <dbReference type="ARBA" id="ARBA00009437"/>
    </source>
</evidence>
<evidence type="ECO:0000256" key="2">
    <source>
        <dbReference type="ARBA" id="ARBA00023015"/>
    </source>
</evidence>
<dbReference type="Pfam" id="PF00126">
    <property type="entry name" value="HTH_1"/>
    <property type="match status" value="1"/>
</dbReference>
<dbReference type="PROSITE" id="PS50931">
    <property type="entry name" value="HTH_LYSR"/>
    <property type="match status" value="1"/>
</dbReference>
<dbReference type="EMBL" id="SNZH01000014">
    <property type="protein sequence ID" value="TDR40084.1"/>
    <property type="molecule type" value="Genomic_DNA"/>
</dbReference>
<comment type="similarity">
    <text evidence="1">Belongs to the LysR transcriptional regulatory family.</text>
</comment>
<dbReference type="InterPro" id="IPR005119">
    <property type="entry name" value="LysR_subst-bd"/>
</dbReference>
<dbReference type="PANTHER" id="PTHR30537">
    <property type="entry name" value="HTH-TYPE TRANSCRIPTIONAL REGULATOR"/>
    <property type="match status" value="1"/>
</dbReference>